<evidence type="ECO:0000256" key="2">
    <source>
        <dbReference type="ARBA" id="ARBA00023033"/>
    </source>
</evidence>
<keyword evidence="4" id="KW-1133">Transmembrane helix</keyword>
<protein>
    <submittedName>
        <fullName evidence="6">OLC1v1015814C1</fullName>
    </submittedName>
</protein>
<dbReference type="Gene3D" id="3.50.50.60">
    <property type="entry name" value="FAD/NAD(P)-binding domain"/>
    <property type="match status" value="1"/>
</dbReference>
<keyword evidence="1" id="KW-0560">Oxidoreductase</keyword>
<dbReference type="InterPro" id="IPR044560">
    <property type="entry name" value="MOase"/>
</dbReference>
<gene>
    <name evidence="6" type="ORF">OLC1_LOCUS21592</name>
</gene>
<feature type="domain" description="FAD-binding" evidence="5">
    <location>
        <begin position="8"/>
        <end position="327"/>
    </location>
</feature>
<dbReference type="Proteomes" id="UP001161247">
    <property type="component" value="Chromosome 8"/>
</dbReference>
<organism evidence="6 7">
    <name type="scientific">Oldenlandia corymbosa var. corymbosa</name>
    <dbReference type="NCBI Taxonomy" id="529605"/>
    <lineage>
        <taxon>Eukaryota</taxon>
        <taxon>Viridiplantae</taxon>
        <taxon>Streptophyta</taxon>
        <taxon>Embryophyta</taxon>
        <taxon>Tracheophyta</taxon>
        <taxon>Spermatophyta</taxon>
        <taxon>Magnoliopsida</taxon>
        <taxon>eudicotyledons</taxon>
        <taxon>Gunneridae</taxon>
        <taxon>Pentapetalae</taxon>
        <taxon>asterids</taxon>
        <taxon>lamiids</taxon>
        <taxon>Gentianales</taxon>
        <taxon>Rubiaceae</taxon>
        <taxon>Rubioideae</taxon>
        <taxon>Spermacoceae</taxon>
        <taxon>Hedyotis-Oldenlandia complex</taxon>
        <taxon>Oldenlandia</taxon>
    </lineage>
</organism>
<dbReference type="InterPro" id="IPR002938">
    <property type="entry name" value="FAD-bd"/>
</dbReference>
<evidence type="ECO:0000259" key="5">
    <source>
        <dbReference type="Pfam" id="PF01494"/>
    </source>
</evidence>
<name>A0AAV1E450_OLDCO</name>
<keyword evidence="2" id="KW-0503">Monooxygenase</keyword>
<dbReference type="PANTHER" id="PTHR45934:SF2">
    <property type="entry name" value="MONOOXYGENASE 1"/>
    <property type="match status" value="1"/>
</dbReference>
<evidence type="ECO:0000256" key="1">
    <source>
        <dbReference type="ARBA" id="ARBA00023002"/>
    </source>
</evidence>
<proteinExistence type="inferred from homology"/>
<evidence type="ECO:0000256" key="3">
    <source>
        <dbReference type="ARBA" id="ARBA00024018"/>
    </source>
</evidence>
<evidence type="ECO:0000256" key="4">
    <source>
        <dbReference type="SAM" id="Phobius"/>
    </source>
</evidence>
<evidence type="ECO:0000313" key="6">
    <source>
        <dbReference type="EMBL" id="CAI9114984.1"/>
    </source>
</evidence>
<accession>A0AAV1E450</accession>
<dbReference type="SUPFAM" id="SSF51905">
    <property type="entry name" value="FAD/NAD(P)-binding domain"/>
    <property type="match status" value="1"/>
</dbReference>
<dbReference type="GO" id="GO:0071949">
    <property type="term" value="F:FAD binding"/>
    <property type="evidence" value="ECO:0007669"/>
    <property type="project" value="InterPro"/>
</dbReference>
<dbReference type="GO" id="GO:0004497">
    <property type="term" value="F:monooxygenase activity"/>
    <property type="evidence" value="ECO:0007669"/>
    <property type="project" value="UniProtKB-KW"/>
</dbReference>
<dbReference type="PANTHER" id="PTHR45934">
    <property type="entry name" value="FAD/NAD(P)-BINDING OXIDOREDUCTASE FAMILY PROTEIN"/>
    <property type="match status" value="1"/>
</dbReference>
<keyword evidence="4" id="KW-0472">Membrane</keyword>
<keyword evidence="7" id="KW-1185">Reference proteome</keyword>
<dbReference type="Pfam" id="PF01494">
    <property type="entry name" value="FAD_binding_3"/>
    <property type="match status" value="1"/>
</dbReference>
<dbReference type="AlphaFoldDB" id="A0AAV1E450"/>
<reference evidence="6" key="1">
    <citation type="submission" date="2023-03" db="EMBL/GenBank/DDBJ databases">
        <authorList>
            <person name="Julca I."/>
        </authorList>
    </citation>
    <scope>NUCLEOTIDE SEQUENCE</scope>
</reference>
<sequence length="410" mass="45273">MGEEMKHEIAIVGSGIGGLAAALALHRKGFKDVAIYERSESLRAEGTTITIQSNGWRALDQLGVGPQLRDKAILIEGGEEIWIDRGRRQRMAFVTGEVRCLKRKDLINALTNALPPKTIRFGCNAVAVKLDPQTMSTVLQLDDNKIIRAKILIGCDGSNSKVAEYLGSKPTSLFTVASIRGLRNYPNGHGFPPQFVRMKLDQGKNGSLDIGRIPVDDKLVYWYISVPLSRLDGKFPDDPELMKQVTLKIMKDFPTDAVEMIEKSELDTLTFTRIRYRHPWETLTGKFNKGSVAVLGDAMHVMGPFLGQGGSAALEDAVVLARNIGQKISPLNLSGEGEGQSMMNHKKIEEALDQYVRERRKRIVLLSLNTYLVGIISGSISPVAKFIAIVLLVILFRDQSAHSKYDCGKL</sequence>
<keyword evidence="4" id="KW-0812">Transmembrane</keyword>
<dbReference type="EMBL" id="OX459125">
    <property type="protein sequence ID" value="CAI9114984.1"/>
    <property type="molecule type" value="Genomic_DNA"/>
</dbReference>
<evidence type="ECO:0000313" key="7">
    <source>
        <dbReference type="Proteomes" id="UP001161247"/>
    </source>
</evidence>
<dbReference type="PRINTS" id="PR00420">
    <property type="entry name" value="RNGMNOXGNASE"/>
</dbReference>
<feature type="transmembrane region" description="Helical" evidence="4">
    <location>
        <begin position="371"/>
        <end position="396"/>
    </location>
</feature>
<dbReference type="InterPro" id="IPR036188">
    <property type="entry name" value="FAD/NAD-bd_sf"/>
</dbReference>
<comment type="similarity">
    <text evidence="3">Belongs to the 3-hydroxybenzoate 6-hydroxylase family.</text>
</comment>